<dbReference type="STRING" id="44941.A0A397VBB7"/>
<comment type="caution">
    <text evidence="3">The sequence shown here is derived from an EMBL/GenBank/DDBJ whole genome shotgun (WGS) entry which is preliminary data.</text>
</comment>
<organism evidence="3 4">
    <name type="scientific">Gigaspora rosea</name>
    <dbReference type="NCBI Taxonomy" id="44941"/>
    <lineage>
        <taxon>Eukaryota</taxon>
        <taxon>Fungi</taxon>
        <taxon>Fungi incertae sedis</taxon>
        <taxon>Mucoromycota</taxon>
        <taxon>Glomeromycotina</taxon>
        <taxon>Glomeromycetes</taxon>
        <taxon>Diversisporales</taxon>
        <taxon>Gigasporaceae</taxon>
        <taxon>Gigaspora</taxon>
    </lineage>
</organism>
<keyword evidence="4" id="KW-1185">Reference proteome</keyword>
<dbReference type="CDD" id="cd23024">
    <property type="entry name" value="zf-HIT_ZNHIT2-3"/>
    <property type="match status" value="1"/>
</dbReference>
<feature type="domain" description="HIT-type" evidence="2">
    <location>
        <begin position="25"/>
        <end position="58"/>
    </location>
</feature>
<protein>
    <recommendedName>
        <fullName evidence="2">HIT-type domain-containing protein</fullName>
    </recommendedName>
</protein>
<dbReference type="GO" id="GO:0008270">
    <property type="term" value="F:zinc ion binding"/>
    <property type="evidence" value="ECO:0007669"/>
    <property type="project" value="UniProtKB-UniRule"/>
</dbReference>
<gene>
    <name evidence="3" type="ORF">C2G38_2181054</name>
</gene>
<reference evidence="3 4" key="1">
    <citation type="submission" date="2018-06" db="EMBL/GenBank/DDBJ databases">
        <title>Comparative genomics reveals the genomic features of Rhizophagus irregularis, R. cerebriforme, R. diaphanum and Gigaspora rosea, and their symbiotic lifestyle signature.</title>
        <authorList>
            <person name="Morin E."/>
            <person name="San Clemente H."/>
            <person name="Chen E.C.H."/>
            <person name="De La Providencia I."/>
            <person name="Hainaut M."/>
            <person name="Kuo A."/>
            <person name="Kohler A."/>
            <person name="Murat C."/>
            <person name="Tang N."/>
            <person name="Roy S."/>
            <person name="Loubradou J."/>
            <person name="Henrissat B."/>
            <person name="Grigoriev I.V."/>
            <person name="Corradi N."/>
            <person name="Roux C."/>
            <person name="Martin F.M."/>
        </authorList>
    </citation>
    <scope>NUCLEOTIDE SEQUENCE [LARGE SCALE GENOMIC DNA]</scope>
    <source>
        <strain evidence="3 4">DAOM 194757</strain>
    </source>
</reference>
<sequence length="439" mass="50926">MSSIKIRDSDSQQSLMGEAETPQFCGICKREISKYTCPRCNLKYCSLNCYKHETHSECTEAFYKDNIIEEIKSQRVDEDDKMKMIDMLRRFEQEGDEMSREAMEMVDEDYDDITDRFNDLNIDSADIETIWSKLTPRERAEFQEKFIDGKPENLLEIIDELPLWKPWWEHSNNNGSKIVEISSQTVEDEEYSQKKSRDTLLQRPQILSDIKKIEELTKKSPNPALTLNLINILYVYAYICRIFNGSIHENVQDSINVLWDLSPVLNATKNLVFQSIDEAITASSMITIQNPKYKQPPEFQSLILGDIVCLLTSIDAVLAALSDLYRLFQSQQQTFTTTASNNYLPKNSSKTKDDYKKKVFLTEKKLYFYIAYVNSLPQQSTAVLEILKHEVEAERVKCIREGQGYKRDREKIEEVFGNRQYGKNEIESNDGKGGLITEI</sequence>
<keyword evidence="1" id="KW-0862">Zinc</keyword>
<dbReference type="InterPro" id="IPR039646">
    <property type="entry name" value="ZNHIT2"/>
</dbReference>
<dbReference type="PROSITE" id="PS51083">
    <property type="entry name" value="ZF_HIT"/>
    <property type="match status" value="1"/>
</dbReference>
<keyword evidence="1" id="KW-0479">Metal-binding</keyword>
<evidence type="ECO:0000313" key="4">
    <source>
        <dbReference type="Proteomes" id="UP000266673"/>
    </source>
</evidence>
<proteinExistence type="predicted"/>
<dbReference type="PANTHER" id="PTHR15555:SF0">
    <property type="entry name" value="ZINC FINGER HIT DOMAIN-CONTAINING PROTEIN 2"/>
    <property type="match status" value="1"/>
</dbReference>
<dbReference type="InterPro" id="IPR007529">
    <property type="entry name" value="Znf_HIT"/>
</dbReference>
<dbReference type="SUPFAM" id="SSF144232">
    <property type="entry name" value="HIT/MYND zinc finger-like"/>
    <property type="match status" value="1"/>
</dbReference>
<dbReference type="OrthoDB" id="18412at2759"/>
<name>A0A397VBB7_9GLOM</name>
<dbReference type="AlphaFoldDB" id="A0A397VBB7"/>
<dbReference type="Pfam" id="PF04438">
    <property type="entry name" value="zf-HIT"/>
    <property type="match status" value="1"/>
</dbReference>
<evidence type="ECO:0000313" key="3">
    <source>
        <dbReference type="EMBL" id="RIB19745.1"/>
    </source>
</evidence>
<evidence type="ECO:0000259" key="2">
    <source>
        <dbReference type="PROSITE" id="PS51083"/>
    </source>
</evidence>
<dbReference type="EMBL" id="QKWP01000456">
    <property type="protein sequence ID" value="RIB19745.1"/>
    <property type="molecule type" value="Genomic_DNA"/>
</dbReference>
<evidence type="ECO:0000256" key="1">
    <source>
        <dbReference type="PROSITE-ProRule" id="PRU00453"/>
    </source>
</evidence>
<dbReference type="Proteomes" id="UP000266673">
    <property type="component" value="Unassembled WGS sequence"/>
</dbReference>
<keyword evidence="1" id="KW-0863">Zinc-finger</keyword>
<dbReference type="PANTHER" id="PTHR15555">
    <property type="entry name" value="ZINC FINGER HIT DOMAIN CONTAINING PROTEIN 2 PROTEIN FON -RELATED"/>
    <property type="match status" value="1"/>
</dbReference>
<dbReference type="Gene3D" id="3.30.60.190">
    <property type="match status" value="1"/>
</dbReference>
<accession>A0A397VBB7</accession>